<dbReference type="EC" id="6.1.1.9" evidence="4"/>
<dbReference type="InterPro" id="IPR002300">
    <property type="entry name" value="aa-tRNA-synth_Ia"/>
</dbReference>
<evidence type="ECO:0000256" key="5">
    <source>
        <dbReference type="ARBA" id="ARBA00022490"/>
    </source>
</evidence>
<evidence type="ECO:0000256" key="12">
    <source>
        <dbReference type="ARBA" id="ARBA00024407"/>
    </source>
</evidence>
<dbReference type="SUPFAM" id="SSF52374">
    <property type="entry name" value="Nucleotidylyl transferase"/>
    <property type="match status" value="1"/>
</dbReference>
<dbReference type="GO" id="GO:0002161">
    <property type="term" value="F:aminoacyl-tRNA deacylase activity"/>
    <property type="evidence" value="ECO:0007669"/>
    <property type="project" value="InterPro"/>
</dbReference>
<dbReference type="GO" id="GO:0006438">
    <property type="term" value="P:valyl-tRNA aminoacylation"/>
    <property type="evidence" value="ECO:0007669"/>
    <property type="project" value="InterPro"/>
</dbReference>
<evidence type="ECO:0000256" key="10">
    <source>
        <dbReference type="ARBA" id="ARBA00023054"/>
    </source>
</evidence>
<organism evidence="19 20">
    <name type="scientific">Geodia barretti</name>
    <name type="common">Barrett's horny sponge</name>
    <dbReference type="NCBI Taxonomy" id="519541"/>
    <lineage>
        <taxon>Eukaryota</taxon>
        <taxon>Metazoa</taxon>
        <taxon>Porifera</taxon>
        <taxon>Demospongiae</taxon>
        <taxon>Heteroscleromorpha</taxon>
        <taxon>Tetractinellida</taxon>
        <taxon>Astrophorina</taxon>
        <taxon>Geodiidae</taxon>
        <taxon>Geodia</taxon>
    </lineage>
</organism>
<evidence type="ECO:0000256" key="4">
    <source>
        <dbReference type="ARBA" id="ARBA00013169"/>
    </source>
</evidence>
<dbReference type="InterPro" id="IPR013155">
    <property type="entry name" value="M/V/L/I-tRNA-synth_anticd-bd"/>
</dbReference>
<dbReference type="EMBL" id="CASHTH010001033">
    <property type="protein sequence ID" value="CAI8010381.1"/>
    <property type="molecule type" value="Genomic_DNA"/>
</dbReference>
<keyword evidence="6 15" id="KW-0436">Ligase</keyword>
<dbReference type="CDD" id="cd07962">
    <property type="entry name" value="Anticodon_Ia_Val"/>
    <property type="match status" value="1"/>
</dbReference>
<evidence type="ECO:0000256" key="2">
    <source>
        <dbReference type="ARBA" id="ARBA00005594"/>
    </source>
</evidence>
<dbReference type="PANTHER" id="PTHR11946">
    <property type="entry name" value="VALYL-TRNA SYNTHETASES"/>
    <property type="match status" value="1"/>
</dbReference>
<evidence type="ECO:0000256" key="14">
    <source>
        <dbReference type="ARBA" id="ARBA00047552"/>
    </source>
</evidence>
<keyword evidence="7 15" id="KW-0547">Nucleotide-binding</keyword>
<evidence type="ECO:0000256" key="3">
    <source>
        <dbReference type="ARBA" id="ARBA00011245"/>
    </source>
</evidence>
<comment type="similarity">
    <text evidence="2 15">Belongs to the class-I aminoacyl-tRNA synthetase family.</text>
</comment>
<dbReference type="FunFam" id="1.10.730.10:FF:000014">
    <property type="entry name" value="Valine--tRNA ligase"/>
    <property type="match status" value="1"/>
</dbReference>
<dbReference type="Gene3D" id="3.90.740.10">
    <property type="entry name" value="Valyl/Leucyl/Isoleucyl-tRNA synthetase, editing domain"/>
    <property type="match status" value="1"/>
</dbReference>
<keyword evidence="9 15" id="KW-0648">Protein biosynthesis</keyword>
<dbReference type="SUPFAM" id="SSF47323">
    <property type="entry name" value="Anticodon-binding domain of a subclass of class I aminoacyl-tRNA synthetases"/>
    <property type="match status" value="1"/>
</dbReference>
<dbReference type="Pfam" id="PF00133">
    <property type="entry name" value="tRNA-synt_1"/>
    <property type="match status" value="1"/>
</dbReference>
<evidence type="ECO:0000256" key="6">
    <source>
        <dbReference type="ARBA" id="ARBA00022598"/>
    </source>
</evidence>
<reference evidence="19" key="1">
    <citation type="submission" date="2023-03" db="EMBL/GenBank/DDBJ databases">
        <authorList>
            <person name="Steffen K."/>
            <person name="Cardenas P."/>
        </authorList>
    </citation>
    <scope>NUCLEOTIDE SEQUENCE</scope>
</reference>
<evidence type="ECO:0000259" key="16">
    <source>
        <dbReference type="Pfam" id="PF00133"/>
    </source>
</evidence>
<keyword evidence="8 15" id="KW-0067">ATP-binding</keyword>
<evidence type="ECO:0000256" key="11">
    <source>
        <dbReference type="ARBA" id="ARBA00023146"/>
    </source>
</evidence>
<dbReference type="SUPFAM" id="SSF50677">
    <property type="entry name" value="ValRS/IleRS/LeuRS editing domain"/>
    <property type="match status" value="1"/>
</dbReference>
<keyword evidence="20" id="KW-1185">Reference proteome</keyword>
<dbReference type="NCBIfam" id="NF004349">
    <property type="entry name" value="PRK05729.1"/>
    <property type="match status" value="1"/>
</dbReference>
<evidence type="ECO:0000313" key="20">
    <source>
        <dbReference type="Proteomes" id="UP001174909"/>
    </source>
</evidence>
<dbReference type="GO" id="GO:0005829">
    <property type="term" value="C:cytosol"/>
    <property type="evidence" value="ECO:0007669"/>
    <property type="project" value="TreeGrafter"/>
</dbReference>
<evidence type="ECO:0000256" key="9">
    <source>
        <dbReference type="ARBA" id="ARBA00022917"/>
    </source>
</evidence>
<comment type="subcellular location">
    <subcellularLocation>
        <location evidence="1">Cytoplasm</location>
    </subcellularLocation>
</comment>
<dbReference type="Pfam" id="PF10458">
    <property type="entry name" value="Val_tRNA-synt_C"/>
    <property type="match status" value="1"/>
</dbReference>
<dbReference type="InterPro" id="IPR010978">
    <property type="entry name" value="tRNA-bd_arm"/>
</dbReference>
<evidence type="ECO:0000256" key="8">
    <source>
        <dbReference type="ARBA" id="ARBA00022840"/>
    </source>
</evidence>
<evidence type="ECO:0000259" key="17">
    <source>
        <dbReference type="Pfam" id="PF08264"/>
    </source>
</evidence>
<feature type="domain" description="Aminoacyl-tRNA synthetase class Ia" evidence="16">
    <location>
        <begin position="22"/>
        <end position="577"/>
    </location>
</feature>
<feature type="domain" description="Valyl-tRNA synthetase tRNA-binding arm" evidence="18">
    <location>
        <begin position="833"/>
        <end position="897"/>
    </location>
</feature>
<feature type="domain" description="Methionyl/Valyl/Leucyl/Isoleucyl-tRNA synthetase anticodon-binding" evidence="17">
    <location>
        <begin position="623"/>
        <end position="776"/>
    </location>
</feature>
<comment type="subunit">
    <text evidence="3">Monomer.</text>
</comment>
<dbReference type="AlphaFoldDB" id="A0AA35RGQ5"/>
<dbReference type="PANTHER" id="PTHR11946:SF93">
    <property type="entry name" value="VALINE--TRNA LIGASE, CHLOROPLASTIC_MITOCHONDRIAL 2"/>
    <property type="match status" value="1"/>
</dbReference>
<dbReference type="InterPro" id="IPR019499">
    <property type="entry name" value="Val-tRNA_synth_tRNA-bd"/>
</dbReference>
<dbReference type="GO" id="GO:0004832">
    <property type="term" value="F:valine-tRNA ligase activity"/>
    <property type="evidence" value="ECO:0007669"/>
    <property type="project" value="UniProtKB-EC"/>
</dbReference>
<dbReference type="InterPro" id="IPR033705">
    <property type="entry name" value="Anticodon_Ia_Val"/>
</dbReference>
<dbReference type="NCBIfam" id="TIGR00422">
    <property type="entry name" value="valS"/>
    <property type="match status" value="1"/>
</dbReference>
<dbReference type="GO" id="GO:0005524">
    <property type="term" value="F:ATP binding"/>
    <property type="evidence" value="ECO:0007669"/>
    <property type="project" value="UniProtKB-KW"/>
</dbReference>
<comment type="catalytic activity">
    <reaction evidence="14">
        <text>tRNA(Val) + L-valine + ATP = L-valyl-tRNA(Val) + AMP + diphosphate</text>
        <dbReference type="Rhea" id="RHEA:10704"/>
        <dbReference type="Rhea" id="RHEA-COMP:9672"/>
        <dbReference type="Rhea" id="RHEA-COMP:9708"/>
        <dbReference type="ChEBI" id="CHEBI:30616"/>
        <dbReference type="ChEBI" id="CHEBI:33019"/>
        <dbReference type="ChEBI" id="CHEBI:57762"/>
        <dbReference type="ChEBI" id="CHEBI:78442"/>
        <dbReference type="ChEBI" id="CHEBI:78537"/>
        <dbReference type="ChEBI" id="CHEBI:456215"/>
        <dbReference type="EC" id="6.1.1.9"/>
    </reaction>
</comment>
<evidence type="ECO:0000259" key="18">
    <source>
        <dbReference type="Pfam" id="PF10458"/>
    </source>
</evidence>
<proteinExistence type="inferred from homology"/>
<dbReference type="Proteomes" id="UP001174909">
    <property type="component" value="Unassembled WGS sequence"/>
</dbReference>
<dbReference type="Gene3D" id="3.40.50.620">
    <property type="entry name" value="HUPs"/>
    <property type="match status" value="2"/>
</dbReference>
<dbReference type="InterPro" id="IPR009080">
    <property type="entry name" value="tRNAsynth_Ia_anticodon-bd"/>
</dbReference>
<dbReference type="HAMAP" id="MF_02004">
    <property type="entry name" value="Val_tRNA_synth_type1"/>
    <property type="match status" value="1"/>
</dbReference>
<name>A0AA35RGQ5_GEOBA</name>
<protein>
    <recommendedName>
        <fullName evidence="12">Valine--tRNA ligase</fullName>
        <ecNumber evidence="4">6.1.1.9</ecNumber>
    </recommendedName>
    <alternativeName>
        <fullName evidence="13">Valyl-tRNA synthetase</fullName>
    </alternativeName>
</protein>
<evidence type="ECO:0000256" key="15">
    <source>
        <dbReference type="RuleBase" id="RU363035"/>
    </source>
</evidence>
<comment type="caution">
    <text evidence="19">The sequence shown here is derived from an EMBL/GenBank/DDBJ whole genome shotgun (WGS) entry which is preliminary data.</text>
</comment>
<dbReference type="InterPro" id="IPR037118">
    <property type="entry name" value="Val-tRNA_synth_C_sf"/>
</dbReference>
<dbReference type="FunFam" id="3.40.50.620:FF:000032">
    <property type="entry name" value="Valine--tRNA ligase"/>
    <property type="match status" value="1"/>
</dbReference>
<dbReference type="SUPFAM" id="SSF46589">
    <property type="entry name" value="tRNA-binding arm"/>
    <property type="match status" value="1"/>
</dbReference>
<evidence type="ECO:0000256" key="1">
    <source>
        <dbReference type="ARBA" id="ARBA00004496"/>
    </source>
</evidence>
<sequence>MMTDTAAEMPRAYDATAVEQRIYKNWWDSGYFAPRMDDSRQPFCVIMPPPNVTGELHLGHALTASLQDSLTRWHRMRGEPTLWLPGKDHAGIATQWVVERALATEGTNRHELGREKFEERVWEWVARYGNTIDEQHRRLGASCDWSRLRFTLDPGPARAVRTTFVNLFNKGLIYRHERIINWCPRCSTALSDLEVEYEEQDGKLYHIRYPLSGNPDQFITVATTRPESMLGDTGVAVHPDDPRYADVIGRAVVLPIVGREIPVVADPAIEMEFGTGALKVTPGHDAVDFEIGERHNLPIVNVIGFDGCLTADAGAKYAGMERFAARAAIAVELDALGVLERVEDYHNSVGHCQRCNEVVEPLISLQWFLNVGQHTEPDSIAGRAHAAVANGDIQIVPERFSRVYLNWLENIRDWCISRQLWWGHRIPVWYCAACGEHAAHIDDPDACVHCGSDRIEQDSDVLDTWFSSGLWPHSTLGWPDEASTDLDNFYPNTVLETGYDILFFWVARMIMLGIENTGQVPFRSVYLHGMVLDAEGHKMSKTRGNTLDPLELVEQYGTDALRFALTTGTAPGNNLRLSDDKLESARNFANKIWNAARFVISAVRGRDDLEGWYELPNPVHREDRWIVSRLDAVTAAVGNGLAEFELGEAQQNLYDFVWNDFCDWYIEMAKVRLRGAEPGETAATLAHVLERSLRLLHPFMPFVTEEIWQNLTAGLPAPAAGLPASIMVASYPSADGSRAAQDAEAEVDVVMQTIRAVRNVRAQLRIPAGQRLEAVIESNGMDQVVEEEKAIMGALARLEPLRVVASGEDGQGAGVSLVVNPLVVRLPLTGIVDLAAETERLGKELDDIRVNEERVQRLLDNPNFVAKARSEVVENERNRLGGLTEQRQRLEGIISQLTA</sequence>
<dbReference type="InterPro" id="IPR001412">
    <property type="entry name" value="aa-tRNA-synth_I_CS"/>
</dbReference>
<evidence type="ECO:0000256" key="13">
    <source>
        <dbReference type="ARBA" id="ARBA00029936"/>
    </source>
</evidence>
<evidence type="ECO:0000256" key="7">
    <source>
        <dbReference type="ARBA" id="ARBA00022741"/>
    </source>
</evidence>
<dbReference type="CDD" id="cd00817">
    <property type="entry name" value="ValRS_core"/>
    <property type="match status" value="1"/>
</dbReference>
<dbReference type="Pfam" id="PF08264">
    <property type="entry name" value="Anticodon_1"/>
    <property type="match status" value="1"/>
</dbReference>
<dbReference type="Gene3D" id="1.10.730.10">
    <property type="entry name" value="Isoleucyl-tRNA Synthetase, Domain 1"/>
    <property type="match status" value="1"/>
</dbReference>
<dbReference type="InterPro" id="IPR002303">
    <property type="entry name" value="Valyl-tRNA_ligase"/>
</dbReference>
<evidence type="ECO:0000313" key="19">
    <source>
        <dbReference type="EMBL" id="CAI8010381.1"/>
    </source>
</evidence>
<keyword evidence="5" id="KW-0963">Cytoplasm</keyword>
<dbReference type="Gene3D" id="1.10.287.380">
    <property type="entry name" value="Valyl-tRNA synthetase, C-terminal domain"/>
    <property type="match status" value="1"/>
</dbReference>
<gene>
    <name evidence="19" type="ORF">GBAR_LOCUS6843</name>
</gene>
<dbReference type="InterPro" id="IPR014729">
    <property type="entry name" value="Rossmann-like_a/b/a_fold"/>
</dbReference>
<dbReference type="PRINTS" id="PR00986">
    <property type="entry name" value="TRNASYNTHVAL"/>
</dbReference>
<keyword evidence="11 15" id="KW-0030">Aminoacyl-tRNA synthetase</keyword>
<dbReference type="PROSITE" id="PS00178">
    <property type="entry name" value="AA_TRNA_LIGASE_I"/>
    <property type="match status" value="1"/>
</dbReference>
<keyword evidence="10" id="KW-0175">Coiled coil</keyword>
<accession>A0AA35RGQ5</accession>
<dbReference type="InterPro" id="IPR009008">
    <property type="entry name" value="Val/Leu/Ile-tRNA-synth_edit"/>
</dbReference>